<protein>
    <recommendedName>
        <fullName evidence="2">Reverse transcriptase domain-containing protein</fullName>
    </recommendedName>
</protein>
<dbReference type="AlphaFoldDB" id="A0A1B6KBB9"/>
<dbReference type="EMBL" id="GEBQ01031235">
    <property type="protein sequence ID" value="JAT08742.1"/>
    <property type="molecule type" value="Transcribed_RNA"/>
</dbReference>
<organism evidence="1">
    <name type="scientific">Graphocephala atropunctata</name>
    <dbReference type="NCBI Taxonomy" id="36148"/>
    <lineage>
        <taxon>Eukaryota</taxon>
        <taxon>Metazoa</taxon>
        <taxon>Ecdysozoa</taxon>
        <taxon>Arthropoda</taxon>
        <taxon>Hexapoda</taxon>
        <taxon>Insecta</taxon>
        <taxon>Pterygota</taxon>
        <taxon>Neoptera</taxon>
        <taxon>Paraneoptera</taxon>
        <taxon>Hemiptera</taxon>
        <taxon>Auchenorrhyncha</taxon>
        <taxon>Membracoidea</taxon>
        <taxon>Cicadellidae</taxon>
        <taxon>Cicadellinae</taxon>
        <taxon>Cicadellini</taxon>
        <taxon>Graphocephala</taxon>
    </lineage>
</organism>
<dbReference type="PANTHER" id="PTHR33332">
    <property type="entry name" value="REVERSE TRANSCRIPTASE DOMAIN-CONTAINING PROTEIN"/>
    <property type="match status" value="1"/>
</dbReference>
<proteinExistence type="predicted"/>
<sequence length="302" mass="35264">LFLCYVKNIQCCLTHVPQKNLCLYADDANLKISASNKDEIERISLIELSNINNFLDQHNLRLNVKKTNYLTFKTKQNKNNFEPIITIDNQLITKIQSTKFLGLFIDKNLSWDQHVKKLLSKLNSGIYALTKMSFVCSINILRMVYFSYIHSHIAYGLCIYGATSKLNLDDILKIQKKSIRVMLGLKQQTDSAREHFKQLKIMTVYGQYIHDTIMCVRQKHSIGDPGTMVNHPYNTRNKSEISVPQHRLNFFTKKPTYIGSKFLKAIPLVIKQEPNIHVFQRNLQEYLINRPLYSFDELFEDH</sequence>
<name>A0A1B6KBB9_9HEMI</name>
<gene>
    <name evidence="1" type="ORF">g.47145</name>
</gene>
<evidence type="ECO:0008006" key="2">
    <source>
        <dbReference type="Google" id="ProtNLM"/>
    </source>
</evidence>
<evidence type="ECO:0000313" key="1">
    <source>
        <dbReference type="EMBL" id="JAT08742.1"/>
    </source>
</evidence>
<accession>A0A1B6KBB9</accession>
<feature type="non-terminal residue" evidence="1">
    <location>
        <position position="1"/>
    </location>
</feature>
<reference evidence="1" key="1">
    <citation type="submission" date="2015-11" db="EMBL/GenBank/DDBJ databases">
        <title>De novo transcriptome assembly of four potential Pierce s Disease insect vectors from Arizona vineyards.</title>
        <authorList>
            <person name="Tassone E.E."/>
        </authorList>
    </citation>
    <scope>NUCLEOTIDE SEQUENCE</scope>
</reference>